<comment type="caution">
    <text evidence="2">The sequence shown here is derived from an EMBL/GenBank/DDBJ whole genome shotgun (WGS) entry which is preliminary data.</text>
</comment>
<gene>
    <name evidence="1" type="ORF">Pla52n_14970</name>
    <name evidence="2" type="ORF">Pla52n_15010</name>
</gene>
<dbReference type="AlphaFoldDB" id="A0A5C6B3D1"/>
<reference evidence="2 3" key="1">
    <citation type="submission" date="2019-02" db="EMBL/GenBank/DDBJ databases">
        <title>Deep-cultivation of Planctomycetes and their phenomic and genomic characterization uncovers novel biology.</title>
        <authorList>
            <person name="Wiegand S."/>
            <person name="Jogler M."/>
            <person name="Boedeker C."/>
            <person name="Pinto D."/>
            <person name="Vollmers J."/>
            <person name="Rivas-Marin E."/>
            <person name="Kohn T."/>
            <person name="Peeters S.H."/>
            <person name="Heuer A."/>
            <person name="Rast P."/>
            <person name="Oberbeckmann S."/>
            <person name="Bunk B."/>
            <person name="Jeske O."/>
            <person name="Meyerdierks A."/>
            <person name="Storesund J.E."/>
            <person name="Kallscheuer N."/>
            <person name="Luecker S."/>
            <person name="Lage O.M."/>
            <person name="Pohl T."/>
            <person name="Merkel B.J."/>
            <person name="Hornburger P."/>
            <person name="Mueller R.-W."/>
            <person name="Bruemmer F."/>
            <person name="Labrenz M."/>
            <person name="Spormann A.M."/>
            <person name="Op Den Camp H."/>
            <person name="Overmann J."/>
            <person name="Amann R."/>
            <person name="Jetten M.S.M."/>
            <person name="Mascher T."/>
            <person name="Medema M.H."/>
            <person name="Devos D.P."/>
            <person name="Kaster A.-K."/>
            <person name="Ovreas L."/>
            <person name="Rohde M."/>
            <person name="Galperin M.Y."/>
            <person name="Jogler C."/>
        </authorList>
    </citation>
    <scope>NUCLEOTIDE SEQUENCE [LARGE SCALE GENOMIC DNA]</scope>
    <source>
        <strain evidence="2 3">Pla52n</strain>
    </source>
</reference>
<evidence type="ECO:0000313" key="3">
    <source>
        <dbReference type="Proteomes" id="UP000320176"/>
    </source>
</evidence>
<dbReference type="RefSeq" id="WP_146518974.1">
    <property type="nucleotide sequence ID" value="NZ_CP151726.1"/>
</dbReference>
<evidence type="ECO:0000313" key="1">
    <source>
        <dbReference type="EMBL" id="TWU05782.1"/>
    </source>
</evidence>
<dbReference type="EMBL" id="SJPN01000002">
    <property type="protein sequence ID" value="TWU05786.1"/>
    <property type="molecule type" value="Genomic_DNA"/>
</dbReference>
<accession>A0A5C6B3D1</accession>
<evidence type="ECO:0000313" key="2">
    <source>
        <dbReference type="EMBL" id="TWU05786.1"/>
    </source>
</evidence>
<dbReference type="EMBL" id="SJPN01000002">
    <property type="protein sequence ID" value="TWU05782.1"/>
    <property type="molecule type" value="Genomic_DNA"/>
</dbReference>
<proteinExistence type="predicted"/>
<sequence length="95" mass="10956">MHEHINKTTALQLILDRWLPVAESSYGVPYTAEPVSVGRVEIGWLFEFAPTQQFNDAGRKLYNLQLIVDDLERRVHTVGTPGVQRAIDRIKRQRE</sequence>
<dbReference type="Proteomes" id="UP000320176">
    <property type="component" value="Unassembled WGS sequence"/>
</dbReference>
<name>A0A5C6B3D1_9BACT</name>
<keyword evidence="3" id="KW-1185">Reference proteome</keyword>
<organism evidence="2 3">
    <name type="scientific">Stieleria varia</name>
    <dbReference type="NCBI Taxonomy" id="2528005"/>
    <lineage>
        <taxon>Bacteria</taxon>
        <taxon>Pseudomonadati</taxon>
        <taxon>Planctomycetota</taxon>
        <taxon>Planctomycetia</taxon>
        <taxon>Pirellulales</taxon>
        <taxon>Pirellulaceae</taxon>
        <taxon>Stieleria</taxon>
    </lineage>
</organism>
<protein>
    <submittedName>
        <fullName evidence="2">Uncharacterized protein</fullName>
    </submittedName>
</protein>
<dbReference type="OrthoDB" id="9886512at2"/>